<dbReference type="PROSITE" id="PS51352">
    <property type="entry name" value="THIOREDOXIN_2"/>
    <property type="match status" value="1"/>
</dbReference>
<accession>A0A7W9W5F3</accession>
<protein>
    <submittedName>
        <fullName evidence="3">Peroxiredoxin</fullName>
    </submittedName>
</protein>
<dbReference type="GO" id="GO:0016209">
    <property type="term" value="F:antioxidant activity"/>
    <property type="evidence" value="ECO:0007669"/>
    <property type="project" value="InterPro"/>
</dbReference>
<dbReference type="PANTHER" id="PTHR42852:SF13">
    <property type="entry name" value="PROTEIN DIPZ"/>
    <property type="match status" value="1"/>
</dbReference>
<sequence>MTRKSLLLTGALSLLFGAQARAQQSASSAKFPVAPELIGEAKDWVSGKPLKLADLKGKVVVVCFWTFGCINCKRTLPFWNDWAQKYSKGSDVVFVSIHTPELESEFNVESVKKFIEKEKLTFPVLIDNSKANWNAWKQQWWPATYLIDKTGHVRGLWNGELDYKGSGEYKNVEQGIQLLRREK</sequence>
<organism evidence="3 4">
    <name type="scientific">Armatimonas rosea</name>
    <dbReference type="NCBI Taxonomy" id="685828"/>
    <lineage>
        <taxon>Bacteria</taxon>
        <taxon>Bacillati</taxon>
        <taxon>Armatimonadota</taxon>
        <taxon>Armatimonadia</taxon>
        <taxon>Armatimonadales</taxon>
        <taxon>Armatimonadaceae</taxon>
        <taxon>Armatimonas</taxon>
    </lineage>
</organism>
<dbReference type="Pfam" id="PF00578">
    <property type="entry name" value="AhpC-TSA"/>
    <property type="match status" value="1"/>
</dbReference>
<dbReference type="InterPro" id="IPR013766">
    <property type="entry name" value="Thioredoxin_domain"/>
</dbReference>
<feature type="domain" description="Thioredoxin" evidence="2">
    <location>
        <begin position="20"/>
        <end position="181"/>
    </location>
</feature>
<dbReference type="PANTHER" id="PTHR42852">
    <property type="entry name" value="THIOL:DISULFIDE INTERCHANGE PROTEIN DSBE"/>
    <property type="match status" value="1"/>
</dbReference>
<dbReference type="Proteomes" id="UP000520814">
    <property type="component" value="Unassembled WGS sequence"/>
</dbReference>
<feature type="signal peptide" evidence="1">
    <location>
        <begin position="1"/>
        <end position="22"/>
    </location>
</feature>
<gene>
    <name evidence="3" type="ORF">HNQ39_000259</name>
</gene>
<dbReference type="GO" id="GO:0016491">
    <property type="term" value="F:oxidoreductase activity"/>
    <property type="evidence" value="ECO:0007669"/>
    <property type="project" value="InterPro"/>
</dbReference>
<dbReference type="Gene3D" id="3.40.30.10">
    <property type="entry name" value="Glutaredoxin"/>
    <property type="match status" value="1"/>
</dbReference>
<feature type="chain" id="PRO_5031173690" evidence="1">
    <location>
        <begin position="23"/>
        <end position="183"/>
    </location>
</feature>
<proteinExistence type="predicted"/>
<evidence type="ECO:0000313" key="4">
    <source>
        <dbReference type="Proteomes" id="UP000520814"/>
    </source>
</evidence>
<dbReference type="InterPro" id="IPR050553">
    <property type="entry name" value="Thioredoxin_ResA/DsbE_sf"/>
</dbReference>
<evidence type="ECO:0000313" key="3">
    <source>
        <dbReference type="EMBL" id="MBB6048497.1"/>
    </source>
</evidence>
<evidence type="ECO:0000259" key="2">
    <source>
        <dbReference type="PROSITE" id="PS51352"/>
    </source>
</evidence>
<dbReference type="SUPFAM" id="SSF52833">
    <property type="entry name" value="Thioredoxin-like"/>
    <property type="match status" value="1"/>
</dbReference>
<dbReference type="RefSeq" id="WP_184192124.1">
    <property type="nucleotide sequence ID" value="NZ_JACHGW010000001.1"/>
</dbReference>
<keyword evidence="4" id="KW-1185">Reference proteome</keyword>
<dbReference type="InterPro" id="IPR000866">
    <property type="entry name" value="AhpC/TSA"/>
</dbReference>
<dbReference type="InterPro" id="IPR036249">
    <property type="entry name" value="Thioredoxin-like_sf"/>
</dbReference>
<name>A0A7W9W5F3_ARMRO</name>
<evidence type="ECO:0000256" key="1">
    <source>
        <dbReference type="SAM" id="SignalP"/>
    </source>
</evidence>
<reference evidence="3 4" key="1">
    <citation type="submission" date="2020-08" db="EMBL/GenBank/DDBJ databases">
        <title>Genomic Encyclopedia of Type Strains, Phase IV (KMG-IV): sequencing the most valuable type-strain genomes for metagenomic binning, comparative biology and taxonomic classification.</title>
        <authorList>
            <person name="Goeker M."/>
        </authorList>
    </citation>
    <scope>NUCLEOTIDE SEQUENCE [LARGE SCALE GENOMIC DNA]</scope>
    <source>
        <strain evidence="3 4">DSM 23562</strain>
    </source>
</reference>
<dbReference type="EMBL" id="JACHGW010000001">
    <property type="protein sequence ID" value="MBB6048497.1"/>
    <property type="molecule type" value="Genomic_DNA"/>
</dbReference>
<dbReference type="AlphaFoldDB" id="A0A7W9W5F3"/>
<keyword evidence="1" id="KW-0732">Signal</keyword>
<comment type="caution">
    <text evidence="3">The sequence shown here is derived from an EMBL/GenBank/DDBJ whole genome shotgun (WGS) entry which is preliminary data.</text>
</comment>